<dbReference type="InterPro" id="IPR013785">
    <property type="entry name" value="Aldolase_TIM"/>
</dbReference>
<sequence length="414" mass="45813">MSVAEQKLAYLTAAGRFDICSPGECLQLLPVAVETRKASSAPEILPVPLENFRNSQEIPDPPVSTSRTAATGTREVSQAPAPRTVAPYISYNRRTGGCGRMLKMLLNGTCAYDCAYCPVRTQREPVSYSPREFADTFLRLWQDGLVEGLFLSSGIPRDVDYVMHDLVETGETLRRRGYGGYLHLKILPGATRADIHDAARVADRISINLETTSPDRLGGIAGVKDYRQDILKRQSWVAEEKPGGHTTQLVVGAADETDAEILSCLADQYRRVRPSRVYFSAFRSLPRTPLATHPDTPAWRAQRWYQADFLLRDYGITADELRAALDERGFFANRDPKVVLAAGRMPVNVNLAPRRDLLRVPGIGPKAADRILGLRRVRPFASPADLARAGVRGKAAARHLTFGDRDTIQTKLFP</sequence>
<dbReference type="SUPFAM" id="SSF47781">
    <property type="entry name" value="RuvA domain 2-like"/>
    <property type="match status" value="1"/>
</dbReference>
<keyword evidence="2" id="KW-0479">Metal-binding</keyword>
<dbReference type="Proteomes" id="UP000035301">
    <property type="component" value="Unassembled WGS sequence"/>
</dbReference>
<dbReference type="Pfam" id="PF04055">
    <property type="entry name" value="Radical_SAM"/>
    <property type="match status" value="1"/>
</dbReference>
<dbReference type="PATRIC" id="fig|1550566.3.peg.204"/>
<dbReference type="EMBL" id="JXOJ01000001">
    <property type="protein sequence ID" value="KLK89052.1"/>
    <property type="molecule type" value="Genomic_DNA"/>
</dbReference>
<dbReference type="Gene3D" id="3.20.20.70">
    <property type="entry name" value="Aldolase class I"/>
    <property type="match status" value="1"/>
</dbReference>
<dbReference type="InterPro" id="IPR010994">
    <property type="entry name" value="RuvA_2-like"/>
</dbReference>
<evidence type="ECO:0000256" key="3">
    <source>
        <dbReference type="ARBA" id="ARBA00023004"/>
    </source>
</evidence>
<dbReference type="GO" id="GO:0003824">
    <property type="term" value="F:catalytic activity"/>
    <property type="evidence" value="ECO:0007669"/>
    <property type="project" value="InterPro"/>
</dbReference>
<dbReference type="CDD" id="cd01335">
    <property type="entry name" value="Radical_SAM"/>
    <property type="match status" value="1"/>
</dbReference>
<reference evidence="7 8" key="1">
    <citation type="journal article" date="2015" name="Int. J. Syst. Evol. Microbiol.">
        <title>Methanoculleus sediminis sp. nov., a methanogen from sediments near a submarine mud volcano.</title>
        <authorList>
            <person name="Chen S.C."/>
            <person name="Chen M.F."/>
            <person name="Lai M.C."/>
            <person name="Weng C.Y."/>
            <person name="Wu S.Y."/>
            <person name="Lin S."/>
            <person name="Yang T.F."/>
            <person name="Chen P.C."/>
        </authorList>
    </citation>
    <scope>NUCLEOTIDE SEQUENCE [LARGE SCALE GENOMIC DNA]</scope>
    <source>
        <strain evidence="7 8">S3Fa</strain>
    </source>
</reference>
<comment type="caution">
    <text evidence="7">The sequence shown here is derived from an EMBL/GenBank/DDBJ whole genome shotgun (WGS) entry which is preliminary data.</text>
</comment>
<keyword evidence="3" id="KW-0408">Iron</keyword>
<protein>
    <submittedName>
        <fullName evidence="7">Radical SAM protein</fullName>
    </submittedName>
</protein>
<dbReference type="STRING" id="1550566.SZ63_00920"/>
<evidence type="ECO:0000256" key="5">
    <source>
        <dbReference type="SAM" id="MobiDB-lite"/>
    </source>
</evidence>
<feature type="compositionally biased region" description="Polar residues" evidence="5">
    <location>
        <begin position="53"/>
        <end position="76"/>
    </location>
</feature>
<dbReference type="SMART" id="SM00729">
    <property type="entry name" value="Elp3"/>
    <property type="match status" value="1"/>
</dbReference>
<evidence type="ECO:0000259" key="6">
    <source>
        <dbReference type="PROSITE" id="PS51918"/>
    </source>
</evidence>
<accession>A0A0H1R8V8</accession>
<evidence type="ECO:0000313" key="7">
    <source>
        <dbReference type="EMBL" id="KLK89052.1"/>
    </source>
</evidence>
<dbReference type="Gene3D" id="1.10.150.320">
    <property type="entry name" value="Photosystem II 12 kDa extrinsic protein"/>
    <property type="match status" value="1"/>
</dbReference>
<dbReference type="InterPro" id="IPR023874">
    <property type="entry name" value="DNA_rSAM_put"/>
</dbReference>
<dbReference type="SUPFAM" id="SSF102114">
    <property type="entry name" value="Radical SAM enzymes"/>
    <property type="match status" value="1"/>
</dbReference>
<dbReference type="SFLD" id="SFLDG01102">
    <property type="entry name" value="Uncharacterised_Radical_SAM_Su"/>
    <property type="match status" value="1"/>
</dbReference>
<dbReference type="GO" id="GO:0051536">
    <property type="term" value="F:iron-sulfur cluster binding"/>
    <property type="evidence" value="ECO:0007669"/>
    <property type="project" value="UniProtKB-KW"/>
</dbReference>
<organism evidence="7 8">
    <name type="scientific">Methanoculleus sediminis</name>
    <dbReference type="NCBI Taxonomy" id="1550566"/>
    <lineage>
        <taxon>Archaea</taxon>
        <taxon>Methanobacteriati</taxon>
        <taxon>Methanobacteriota</taxon>
        <taxon>Stenosarchaea group</taxon>
        <taxon>Methanomicrobia</taxon>
        <taxon>Methanomicrobiales</taxon>
        <taxon>Methanomicrobiaceae</taxon>
        <taxon>Methanoculleus</taxon>
    </lineage>
</organism>
<dbReference type="PROSITE" id="PS51918">
    <property type="entry name" value="RADICAL_SAM"/>
    <property type="match status" value="1"/>
</dbReference>
<dbReference type="InterPro" id="IPR058240">
    <property type="entry name" value="rSAM_sf"/>
</dbReference>
<evidence type="ECO:0000313" key="8">
    <source>
        <dbReference type="Proteomes" id="UP000035301"/>
    </source>
</evidence>
<evidence type="ECO:0000256" key="4">
    <source>
        <dbReference type="ARBA" id="ARBA00023014"/>
    </source>
</evidence>
<dbReference type="AlphaFoldDB" id="A0A0H1R8V8"/>
<keyword evidence="4" id="KW-0411">Iron-sulfur</keyword>
<dbReference type="InterPro" id="IPR006638">
    <property type="entry name" value="Elp3/MiaA/NifB-like_rSAM"/>
</dbReference>
<evidence type="ECO:0000256" key="2">
    <source>
        <dbReference type="ARBA" id="ARBA00022723"/>
    </source>
</evidence>
<dbReference type="SFLD" id="SFLDS00029">
    <property type="entry name" value="Radical_SAM"/>
    <property type="match status" value="1"/>
</dbReference>
<gene>
    <name evidence="7" type="ORF">SZ63_00920</name>
</gene>
<dbReference type="GO" id="GO:0046872">
    <property type="term" value="F:metal ion binding"/>
    <property type="evidence" value="ECO:0007669"/>
    <property type="project" value="UniProtKB-KW"/>
</dbReference>
<evidence type="ECO:0000256" key="1">
    <source>
        <dbReference type="ARBA" id="ARBA00022691"/>
    </source>
</evidence>
<keyword evidence="1" id="KW-0949">S-adenosyl-L-methionine</keyword>
<name>A0A0H1R8V8_9EURY</name>
<dbReference type="OrthoDB" id="15118at2157"/>
<dbReference type="InterPro" id="IPR007197">
    <property type="entry name" value="rSAM"/>
</dbReference>
<feature type="domain" description="Radical SAM core" evidence="6">
    <location>
        <begin position="94"/>
        <end position="322"/>
    </location>
</feature>
<feature type="region of interest" description="Disordered" evidence="5">
    <location>
        <begin position="53"/>
        <end position="77"/>
    </location>
</feature>
<proteinExistence type="predicted"/>
<keyword evidence="8" id="KW-1185">Reference proteome</keyword>